<reference evidence="16 19" key="1">
    <citation type="submission" date="2015-11" db="EMBL/GenBank/DDBJ databases">
        <authorList>
            <person name="Varghese N."/>
        </authorList>
    </citation>
    <scope>NUCLEOTIDE SEQUENCE [LARGE SCALE GENOMIC DNA]</scope>
    <source>
        <strain evidence="16 19">JGI-8</strain>
    </source>
</reference>
<evidence type="ECO:0000256" key="11">
    <source>
        <dbReference type="ARBA" id="ARBA00023014"/>
    </source>
</evidence>
<proteinExistence type="inferred from homology"/>
<keyword evidence="13" id="KW-0003">3Fe-4S</keyword>
<dbReference type="PANTHER" id="PTHR30013:SF6">
    <property type="entry name" value="HYDROGENASE-1 SMALL CHAIN"/>
    <property type="match status" value="1"/>
</dbReference>
<dbReference type="Pfam" id="PF01058">
    <property type="entry name" value="Oxidored_q6"/>
    <property type="match status" value="1"/>
</dbReference>
<dbReference type="Gene3D" id="4.10.480.10">
    <property type="entry name" value="Cytochrome-c3 hydrogenase, C-terminal domain"/>
    <property type="match status" value="1"/>
</dbReference>
<comment type="similarity">
    <text evidence="3">Belongs to the [NiFe]/[NiFeSe] hydrogenase small subunit family.</text>
</comment>
<dbReference type="GO" id="GO:0051538">
    <property type="term" value="F:3 iron, 4 sulfur cluster binding"/>
    <property type="evidence" value="ECO:0007669"/>
    <property type="project" value="UniProtKB-KW"/>
</dbReference>
<evidence type="ECO:0000256" key="5">
    <source>
        <dbReference type="ARBA" id="ARBA00022475"/>
    </source>
</evidence>
<feature type="binding site" evidence="13">
    <location>
        <position position="62"/>
    </location>
    <ligand>
        <name>[4Fe-4S] cluster</name>
        <dbReference type="ChEBI" id="CHEBI:49883"/>
        <label>1</label>
    </ligand>
</feature>
<keyword evidence="5" id="KW-1003">Cell membrane</keyword>
<evidence type="ECO:0000256" key="13">
    <source>
        <dbReference type="PIRSR" id="PIRSR000310-1"/>
    </source>
</evidence>
<evidence type="ECO:0000313" key="17">
    <source>
        <dbReference type="EMBL" id="CUU02997.1"/>
    </source>
</evidence>
<evidence type="ECO:0000313" key="16">
    <source>
        <dbReference type="EMBL" id="CUS95638.1"/>
    </source>
</evidence>
<dbReference type="GO" id="GO:0005886">
    <property type="term" value="C:plasma membrane"/>
    <property type="evidence" value="ECO:0007669"/>
    <property type="project" value="UniProtKB-SubCell"/>
</dbReference>
<sequence>MQKQETFYEAVRRNGISRRDFLRFCFLTTAYLGLESSMVSKVVRALESKPRPPVFWLNFAACTCCTESLVRSSRPLISDVLLTAISLDYMETIQVAAGHQAEEIVWEGMKKNFGNYILAVEGSVPTKDGGVYCTVGGMTAIEYLKKAAQGAKAIISVGSCSSFGCVTTAYPNPTGAKPIYKIITDKPVVNIPGCPPIAEVIVGTIVHLITFDSLPELDSLKRPKVFYGQRIHDKCYRRAFFDAGMFVEKFDDEGARKGWCLYKVGCRGPVTYNACSIVKWNEGTSFPIQSGHPCLGCSEPDYWDKTPLYQHVADVPLPGFATADEIGKGFAIGVAVATGAHLVASIVKKATQKAKKAEVGEEKKQQKEE</sequence>
<dbReference type="PROSITE" id="PS51318">
    <property type="entry name" value="TAT"/>
    <property type="match status" value="1"/>
</dbReference>
<feature type="binding site" evidence="13">
    <location>
        <position position="266"/>
    </location>
    <ligand>
        <name>[4Fe-4S] cluster</name>
        <dbReference type="ChEBI" id="CHEBI:49883"/>
        <label>2</label>
    </ligand>
</feature>
<feature type="binding site" evidence="13">
    <location>
        <position position="260"/>
    </location>
    <ligand>
        <name>[4Fe-4S] cluster</name>
        <dbReference type="ChEBI" id="CHEBI:49883"/>
        <label>2</label>
    </ligand>
</feature>
<accession>A0A0P1LXZ5</accession>
<feature type="binding site" evidence="13">
    <location>
        <position position="160"/>
    </location>
    <ligand>
        <name>[4Fe-4S] cluster</name>
        <dbReference type="ChEBI" id="CHEBI:49883"/>
        <label>1</label>
    </ligand>
</feature>
<dbReference type="PIRSF" id="PIRSF000310">
    <property type="entry name" value="NiFe_hyd_ssu"/>
    <property type="match status" value="1"/>
</dbReference>
<accession>A0A0P1MPJ0</accession>
<accession>A0A0P1MSW2</accession>
<dbReference type="InterPro" id="IPR027394">
    <property type="entry name" value="Cytochrome-c3_hydrogenase_C"/>
</dbReference>
<evidence type="ECO:0000313" key="18">
    <source>
        <dbReference type="Proteomes" id="UP000182011"/>
    </source>
</evidence>
<keyword evidence="19" id="KW-1185">Reference proteome</keyword>
<feature type="domain" description="NADH:ubiquinone oxidoreductase-like 20kDa subunit" evidence="14">
    <location>
        <begin position="62"/>
        <end position="208"/>
    </location>
</feature>
<evidence type="ECO:0000256" key="12">
    <source>
        <dbReference type="ARBA" id="ARBA00023136"/>
    </source>
</evidence>
<dbReference type="STRING" id="1633631.GCA_001442925_00660"/>
<dbReference type="NCBIfam" id="TIGR00391">
    <property type="entry name" value="hydA"/>
    <property type="match status" value="1"/>
</dbReference>
<keyword evidence="9" id="KW-0560">Oxidoreductase</keyword>
<organism evidence="17 18">
    <name type="scientific">Candidatus Kryptonium thompsonii</name>
    <dbReference type="NCBI Taxonomy" id="1633631"/>
    <lineage>
        <taxon>Bacteria</taxon>
        <taxon>Pseudomonadati</taxon>
        <taxon>Candidatus Kryptoniota</taxon>
        <taxon>Candidatus Kryptonium</taxon>
    </lineage>
</organism>
<accession>A0A0P1L957</accession>
<feature type="domain" description="Cytochrome-c3 hydrogenase C-terminal" evidence="15">
    <location>
        <begin position="227"/>
        <end position="308"/>
    </location>
</feature>
<evidence type="ECO:0000256" key="7">
    <source>
        <dbReference type="ARBA" id="ARBA00022723"/>
    </source>
</evidence>
<dbReference type="GO" id="GO:0009055">
    <property type="term" value="F:electron transfer activity"/>
    <property type="evidence" value="ECO:0007669"/>
    <property type="project" value="TreeGrafter"/>
</dbReference>
<feature type="binding site" evidence="13">
    <location>
        <position position="275"/>
    </location>
    <ligand>
        <name>[3Fe-4S] cluster</name>
        <dbReference type="ChEBI" id="CHEBI:21137"/>
    </ligand>
</feature>
<dbReference type="OrthoDB" id="9766729at2"/>
<accession>A0A0P1LNM5</accession>
<dbReference type="GO" id="GO:0046872">
    <property type="term" value="F:metal ion binding"/>
    <property type="evidence" value="ECO:0007669"/>
    <property type="project" value="UniProtKB-KW"/>
</dbReference>
<dbReference type="PRINTS" id="PR00614">
    <property type="entry name" value="NIHGNASESMLL"/>
</dbReference>
<feature type="binding site" evidence="13">
    <location>
        <position position="65"/>
    </location>
    <ligand>
        <name>[4Fe-4S] cluster</name>
        <dbReference type="ChEBI" id="CHEBI:49883"/>
        <label>1</label>
    </ligand>
</feature>
<name>A0A0P1MJQ3_9BACT</name>
<feature type="binding site" evidence="13">
    <location>
        <position position="232"/>
    </location>
    <ligand>
        <name>[4Fe-4S] cluster</name>
        <dbReference type="ChEBI" id="CHEBI:49883"/>
        <label>2</label>
    </ligand>
</feature>
<keyword evidence="8" id="KW-0732">Signal</keyword>
<dbReference type="RefSeq" id="WP_047134037.1">
    <property type="nucleotide sequence ID" value="NZ_CZVI01000088.1"/>
</dbReference>
<dbReference type="EMBL" id="CZVI01000088">
    <property type="protein sequence ID" value="CUS95638.1"/>
    <property type="molecule type" value="Genomic_DNA"/>
</dbReference>
<evidence type="ECO:0000259" key="15">
    <source>
        <dbReference type="Pfam" id="PF14720"/>
    </source>
</evidence>
<dbReference type="Gene3D" id="3.40.50.700">
    <property type="entry name" value="NADH:ubiquinone oxidoreductase-like, 20kDa subunit"/>
    <property type="match status" value="1"/>
</dbReference>
<evidence type="ECO:0000313" key="19">
    <source>
        <dbReference type="Proteomes" id="UP000182200"/>
    </source>
</evidence>
<feature type="binding site" evidence="13">
    <location>
        <position position="294"/>
    </location>
    <ligand>
        <name>[3Fe-4S] cluster</name>
        <dbReference type="ChEBI" id="CHEBI:21137"/>
    </ligand>
</feature>
<dbReference type="Proteomes" id="UP000182011">
    <property type="component" value="Unassembled WGS sequence"/>
</dbReference>
<evidence type="ECO:0000256" key="6">
    <source>
        <dbReference type="ARBA" id="ARBA00022485"/>
    </source>
</evidence>
<feature type="binding site" evidence="13">
    <location>
        <position position="297"/>
    </location>
    <ligand>
        <name>[3Fe-4S] cluster</name>
        <dbReference type="ChEBI" id="CHEBI:21137"/>
    </ligand>
</feature>
<evidence type="ECO:0000256" key="4">
    <source>
        <dbReference type="ARBA" id="ARBA00011771"/>
    </source>
</evidence>
<keyword evidence="7 13" id="KW-0479">Metal-binding</keyword>
<dbReference type="Pfam" id="PF14720">
    <property type="entry name" value="NiFe_hyd_SSU_C"/>
    <property type="match status" value="1"/>
</dbReference>
<dbReference type="SUPFAM" id="SSF56770">
    <property type="entry name" value="HydA/Nqo6-like"/>
    <property type="match status" value="1"/>
</dbReference>
<feature type="binding site" evidence="13">
    <location>
        <position position="235"/>
    </location>
    <ligand>
        <name>[4Fe-4S] cluster</name>
        <dbReference type="ChEBI" id="CHEBI:49883"/>
        <label>2</label>
    </ligand>
</feature>
<keyword evidence="12" id="KW-0472">Membrane</keyword>
<evidence type="ECO:0000256" key="3">
    <source>
        <dbReference type="ARBA" id="ARBA00006605"/>
    </source>
</evidence>
<gene>
    <name evidence="17" type="ORF">JGI4_00660</name>
    <name evidence="16" type="ORF">JGI8_02208</name>
</gene>
<accession>A0A0P1L7W4</accession>
<accession>A0A0S4MW76</accession>
<evidence type="ECO:0000256" key="2">
    <source>
        <dbReference type="ARBA" id="ARBA00004236"/>
    </source>
</evidence>
<evidence type="ECO:0000256" key="9">
    <source>
        <dbReference type="ARBA" id="ARBA00023002"/>
    </source>
</evidence>
<dbReference type="GO" id="GO:0044569">
    <property type="term" value="C:[Ni-Fe] hydrogenase complex"/>
    <property type="evidence" value="ECO:0007669"/>
    <property type="project" value="TreeGrafter"/>
</dbReference>
<evidence type="ECO:0000256" key="8">
    <source>
        <dbReference type="ARBA" id="ARBA00022729"/>
    </source>
</evidence>
<accession>A0A0P1MJQ3</accession>
<dbReference type="InterPro" id="IPR001821">
    <property type="entry name" value="NiFe_hydrogenase_ssu"/>
</dbReference>
<dbReference type="Proteomes" id="UP000182200">
    <property type="component" value="Unassembled WGS sequence"/>
</dbReference>
<dbReference type="InterPro" id="IPR037024">
    <property type="entry name" value="NiFe_Hase_small_N_sf"/>
</dbReference>
<comment type="subunit">
    <text evidence="4">Heterodimer of a large and a small subunit.</text>
</comment>
<keyword evidence="6 13" id="KW-0004">4Fe-4S</keyword>
<dbReference type="AlphaFoldDB" id="A0A0P1MJQ3"/>
<dbReference type="InterPro" id="IPR006137">
    <property type="entry name" value="NADH_UbQ_OxRdtase-like_20kDa"/>
</dbReference>
<dbReference type="GO" id="GO:0009375">
    <property type="term" value="C:ferredoxin hydrogenase complex"/>
    <property type="evidence" value="ECO:0007669"/>
    <property type="project" value="InterPro"/>
</dbReference>
<dbReference type="GO" id="GO:0008901">
    <property type="term" value="F:ferredoxin hydrogenase activity"/>
    <property type="evidence" value="ECO:0007669"/>
    <property type="project" value="InterPro"/>
</dbReference>
<feature type="binding site" evidence="13">
    <location>
        <position position="194"/>
    </location>
    <ligand>
        <name>[4Fe-4S] cluster</name>
        <dbReference type="ChEBI" id="CHEBI:49883"/>
        <label>1</label>
    </ligand>
</feature>
<keyword evidence="10 13" id="KW-0408">Iron</keyword>
<accession>A0A0P1P288</accession>
<evidence type="ECO:0000259" key="14">
    <source>
        <dbReference type="Pfam" id="PF01058"/>
    </source>
</evidence>
<evidence type="ECO:0000256" key="10">
    <source>
        <dbReference type="ARBA" id="ARBA00023004"/>
    </source>
</evidence>
<accession>A0A0P1LAU8</accession>
<keyword evidence="11 13" id="KW-0411">Iron-sulfur</keyword>
<reference evidence="17 18" key="2">
    <citation type="submission" date="2015-11" db="EMBL/GenBank/DDBJ databases">
        <authorList>
            <person name="Zhang Y."/>
            <person name="Guo Z."/>
        </authorList>
    </citation>
    <scope>NUCLEOTIDE SEQUENCE [LARGE SCALE GENOMIC DNA]</scope>
    <source>
        <strain evidence="17">JGI-4</strain>
    </source>
</reference>
<dbReference type="InterPro" id="IPR037148">
    <property type="entry name" value="NiFe-Hase_small_C_sf"/>
</dbReference>
<evidence type="ECO:0000256" key="1">
    <source>
        <dbReference type="ARBA" id="ARBA00001966"/>
    </source>
</evidence>
<comment type="subcellular location">
    <subcellularLocation>
        <location evidence="2">Cell membrane</location>
    </subcellularLocation>
</comment>
<dbReference type="PANTHER" id="PTHR30013">
    <property type="entry name" value="NIFE / NIFESE HYDROGENASE SMALL SUBUNIT FAMILY MEMBER"/>
    <property type="match status" value="1"/>
</dbReference>
<comment type="cofactor">
    <cofactor evidence="1">
        <name>[4Fe-4S] cluster</name>
        <dbReference type="ChEBI" id="CHEBI:49883"/>
    </cofactor>
</comment>
<dbReference type="InterPro" id="IPR006311">
    <property type="entry name" value="TAT_signal"/>
</dbReference>
<protein>
    <submittedName>
        <fullName evidence="17">Hydrogenase small subunit</fullName>
    </submittedName>
</protein>
<dbReference type="GO" id="GO:0009061">
    <property type="term" value="P:anaerobic respiration"/>
    <property type="evidence" value="ECO:0007669"/>
    <property type="project" value="TreeGrafter"/>
</dbReference>
<dbReference type="EMBL" id="FAOP01000003">
    <property type="protein sequence ID" value="CUU02997.1"/>
    <property type="molecule type" value="Genomic_DNA"/>
</dbReference>
<dbReference type="GO" id="GO:0051539">
    <property type="term" value="F:4 iron, 4 sulfur cluster binding"/>
    <property type="evidence" value="ECO:0007669"/>
    <property type="project" value="UniProtKB-KW"/>
</dbReference>